<accession>A0ABW8KZ46</accession>
<evidence type="ECO:0000313" key="4">
    <source>
        <dbReference type="Proteomes" id="UP001620262"/>
    </source>
</evidence>
<evidence type="ECO:0000313" key="3">
    <source>
        <dbReference type="EMBL" id="MFK3865061.1"/>
    </source>
</evidence>
<reference evidence="3 4" key="1">
    <citation type="submission" date="2024-11" db="EMBL/GenBank/DDBJ databases">
        <title>The Natural Products Discovery Center: Release of the First 8490 Sequenced Strains for Exploring Actinobacteria Biosynthetic Diversity.</title>
        <authorList>
            <person name="Kalkreuter E."/>
            <person name="Kautsar S.A."/>
            <person name="Yang D."/>
            <person name="Bader C.D."/>
            <person name="Teijaro C.N."/>
            <person name="Fluegel L."/>
            <person name="Davis C.M."/>
            <person name="Simpson J.R."/>
            <person name="Lauterbach L."/>
            <person name="Steele A.D."/>
            <person name="Gui C."/>
            <person name="Meng S."/>
            <person name="Li G."/>
            <person name="Viehrig K."/>
            <person name="Ye F."/>
            <person name="Su P."/>
            <person name="Kiefer A.F."/>
            <person name="Nichols A."/>
            <person name="Cepeda A.J."/>
            <person name="Yan W."/>
            <person name="Fan B."/>
            <person name="Jiang Y."/>
            <person name="Adhikari A."/>
            <person name="Zheng C.-J."/>
            <person name="Schuster L."/>
            <person name="Cowan T.M."/>
            <person name="Smanski M.J."/>
            <person name="Chevrette M.G."/>
            <person name="De Carvalho L.P.S."/>
            <person name="Shen B."/>
        </authorList>
    </citation>
    <scope>NUCLEOTIDE SEQUENCE [LARGE SCALE GENOMIC DNA]</scope>
    <source>
        <strain evidence="3 4">NPDC078403</strain>
    </source>
</reference>
<feature type="coiled-coil region" evidence="1">
    <location>
        <begin position="189"/>
        <end position="223"/>
    </location>
</feature>
<keyword evidence="1" id="KW-0175">Coiled coil</keyword>
<evidence type="ECO:0000256" key="2">
    <source>
        <dbReference type="SAM" id="SignalP"/>
    </source>
</evidence>
<feature type="signal peptide" evidence="2">
    <location>
        <begin position="1"/>
        <end position="29"/>
    </location>
</feature>
<feature type="coiled-coil region" evidence="1">
    <location>
        <begin position="84"/>
        <end position="111"/>
    </location>
</feature>
<feature type="chain" id="PRO_5045931242" description="DUF4124 domain-containing protein" evidence="2">
    <location>
        <begin position="30"/>
        <end position="270"/>
    </location>
</feature>
<evidence type="ECO:0000256" key="1">
    <source>
        <dbReference type="SAM" id="Coils"/>
    </source>
</evidence>
<dbReference type="EMBL" id="JBJDOT010000020">
    <property type="protein sequence ID" value="MFK3865061.1"/>
    <property type="molecule type" value="Genomic_DNA"/>
</dbReference>
<comment type="caution">
    <text evidence="3">The sequence shown here is derived from an EMBL/GenBank/DDBJ whole genome shotgun (WGS) entry which is preliminary data.</text>
</comment>
<proteinExistence type="predicted"/>
<sequence>MNQYQYAICKFKIVLPCLIALCHVSSLHATVYQCEKKGVVEFSQFPCGDDAKLISVKEQNPSLSSQIVANENIDTLGVDSYIRTRQIDADIQQHQDKIDSLSEKMNQQIAALGEQSDAQLNNLSGAKKETAIANQMTSISERYNVLIAREQRDIDRLLKEKHALPASKNTSEIDQQSTQNKGIDSFIRSQEIKRDVEQRQSKIDTYQAQMDRQIAALEAQAKEQPNNLTDATFDNSLSRKMSALTSKYATLIDVEQHQIDRLLQELASIE</sequence>
<evidence type="ECO:0008006" key="5">
    <source>
        <dbReference type="Google" id="ProtNLM"/>
    </source>
</evidence>
<dbReference type="Proteomes" id="UP001620262">
    <property type="component" value="Unassembled WGS sequence"/>
</dbReference>
<keyword evidence="2" id="KW-0732">Signal</keyword>
<keyword evidence="4" id="KW-1185">Reference proteome</keyword>
<protein>
    <recommendedName>
        <fullName evidence="5">DUF4124 domain-containing protein</fullName>
    </recommendedName>
</protein>
<name>A0ABW8KZ46_9GAMM</name>
<gene>
    <name evidence="3" type="ORF">ACI2JU_14455</name>
</gene>
<dbReference type="RefSeq" id="WP_404675778.1">
    <property type="nucleotide sequence ID" value="NZ_JBJDOT010000020.1"/>
</dbReference>
<organism evidence="3 4">
    <name type="scientific">Pseudoalteromonas rhizosphaerae</name>
    <dbReference type="NCBI Taxonomy" id="2518973"/>
    <lineage>
        <taxon>Bacteria</taxon>
        <taxon>Pseudomonadati</taxon>
        <taxon>Pseudomonadota</taxon>
        <taxon>Gammaproteobacteria</taxon>
        <taxon>Alteromonadales</taxon>
        <taxon>Pseudoalteromonadaceae</taxon>
        <taxon>Pseudoalteromonas</taxon>
    </lineage>
</organism>